<dbReference type="InterPro" id="IPR006843">
    <property type="entry name" value="PAP/fibrillin_dom"/>
</dbReference>
<protein>
    <recommendedName>
        <fullName evidence="4">Plastid lipid-associated protein/fibrillin conserved domain-containing protein</fullName>
    </recommendedName>
</protein>
<dbReference type="GO" id="GO:0009536">
    <property type="term" value="C:plastid"/>
    <property type="evidence" value="ECO:0007669"/>
    <property type="project" value="UniProtKB-SubCell"/>
</dbReference>
<reference evidence="5" key="1">
    <citation type="submission" date="2007-06" db="EMBL/GenBank/DDBJ databases">
        <title>Full length cDNA sequences from Sitka Spruce (Picea sitchensis).</title>
        <authorList>
            <person name="Ralph S.G."/>
            <person name="Chun H.E."/>
            <person name="Liao N."/>
            <person name="Ali J."/>
            <person name="Reid K."/>
            <person name="Kolosova N."/>
            <person name="Cooper N."/>
            <person name="Cullis C."/>
            <person name="Jancsik S."/>
            <person name="Moore R."/>
            <person name="Mayo M."/>
            <person name="Wagner S."/>
            <person name="Holt R.A."/>
            <person name="Jones S.J.M."/>
            <person name="Marra M.A."/>
            <person name="Ritland C.E."/>
            <person name="Ritland K."/>
            <person name="Bohlmann J."/>
        </authorList>
    </citation>
    <scope>NUCLEOTIDE SEQUENCE</scope>
    <source>
        <tissue evidence="5">Green portion of the leader tissue</tissue>
    </source>
</reference>
<name>B8LN63_PICSI</name>
<evidence type="ECO:0000256" key="2">
    <source>
        <dbReference type="ARBA" id="ARBA00022640"/>
    </source>
</evidence>
<evidence type="ECO:0000256" key="1">
    <source>
        <dbReference type="ARBA" id="ARBA00004474"/>
    </source>
</evidence>
<sequence>MAVLCWMPPASMKNDIGHNLLCATMGYSVYRETLFPTTYMKISSNRLLDHGLKGGGIRCNVKQIKSLNASSGVELSMKTPEVRSTDQLKTALKNSLQGLNRGVFGVPVAKKAEIEKLLMLLEEQNSVPNPTENLQMVEGQWKLLYSTITILGSKRTKLGLRDFINLGEFVQTINTKEGKAENKIGFSVTGLGMLSGELTIEASFKIASPKRVDIQFEKSAIVPETLLNLFRKNYDILLSIFNPQGWLEITYVDSITRIGRDDKGNVFLLERVAGKNM</sequence>
<dbReference type="InterPro" id="IPR039633">
    <property type="entry name" value="PAP"/>
</dbReference>
<organism evidence="5">
    <name type="scientific">Picea sitchensis</name>
    <name type="common">Sitka spruce</name>
    <name type="synonym">Pinus sitchensis</name>
    <dbReference type="NCBI Taxonomy" id="3332"/>
    <lineage>
        <taxon>Eukaryota</taxon>
        <taxon>Viridiplantae</taxon>
        <taxon>Streptophyta</taxon>
        <taxon>Embryophyta</taxon>
        <taxon>Tracheophyta</taxon>
        <taxon>Spermatophyta</taxon>
        <taxon>Pinopsida</taxon>
        <taxon>Pinidae</taxon>
        <taxon>Conifers I</taxon>
        <taxon>Pinales</taxon>
        <taxon>Pinaceae</taxon>
        <taxon>Picea</taxon>
    </lineage>
</organism>
<dbReference type="EMBL" id="EF677258">
    <property type="protein sequence ID" value="ABR17093.1"/>
    <property type="molecule type" value="mRNA"/>
</dbReference>
<evidence type="ECO:0000256" key="3">
    <source>
        <dbReference type="ARBA" id="ARBA00022946"/>
    </source>
</evidence>
<accession>B8LN63</accession>
<keyword evidence="2" id="KW-0934">Plastid</keyword>
<proteinExistence type="evidence at transcript level"/>
<comment type="subcellular location">
    <subcellularLocation>
        <location evidence="1">Plastid</location>
    </subcellularLocation>
</comment>
<feature type="domain" description="Plastid lipid-associated protein/fibrillin conserved" evidence="4">
    <location>
        <begin position="87"/>
        <end position="269"/>
    </location>
</feature>
<dbReference type="PANTHER" id="PTHR31906">
    <property type="entry name" value="PLASTID-LIPID-ASSOCIATED PROTEIN 4, CHLOROPLASTIC-RELATED"/>
    <property type="match status" value="1"/>
</dbReference>
<evidence type="ECO:0000259" key="4">
    <source>
        <dbReference type="Pfam" id="PF04755"/>
    </source>
</evidence>
<dbReference type="AlphaFoldDB" id="B8LN63"/>
<keyword evidence="3" id="KW-0809">Transit peptide</keyword>
<dbReference type="Pfam" id="PF04755">
    <property type="entry name" value="PAP_fibrillin"/>
    <property type="match status" value="1"/>
</dbReference>
<dbReference type="OMA" id="WLDITYV"/>
<evidence type="ECO:0000313" key="5">
    <source>
        <dbReference type="EMBL" id="ABR17093.1"/>
    </source>
</evidence>